<evidence type="ECO:0000313" key="1">
    <source>
        <dbReference type="Proteomes" id="UP000887572"/>
    </source>
</evidence>
<name>A0A914HIC7_GLORO</name>
<sequence length="78" mass="8670">MATSPPCSLLPETPPFLVPFSRGSDYKSSVFLHFPVQRCFAAIHASSGYRTEYQPVFSTLDVSTLDISTTDEDDEHDI</sequence>
<reference evidence="2" key="1">
    <citation type="submission" date="2022-11" db="UniProtKB">
        <authorList>
            <consortium name="WormBaseParasite"/>
        </authorList>
    </citation>
    <scope>IDENTIFICATION</scope>
</reference>
<keyword evidence="1" id="KW-1185">Reference proteome</keyword>
<dbReference type="Proteomes" id="UP000887572">
    <property type="component" value="Unplaced"/>
</dbReference>
<accession>A0A914HIC7</accession>
<organism evidence="1 2">
    <name type="scientific">Globodera rostochiensis</name>
    <name type="common">Golden nematode worm</name>
    <name type="synonym">Heterodera rostochiensis</name>
    <dbReference type="NCBI Taxonomy" id="31243"/>
    <lineage>
        <taxon>Eukaryota</taxon>
        <taxon>Metazoa</taxon>
        <taxon>Ecdysozoa</taxon>
        <taxon>Nematoda</taxon>
        <taxon>Chromadorea</taxon>
        <taxon>Rhabditida</taxon>
        <taxon>Tylenchina</taxon>
        <taxon>Tylenchomorpha</taxon>
        <taxon>Tylenchoidea</taxon>
        <taxon>Heteroderidae</taxon>
        <taxon>Heteroderinae</taxon>
        <taxon>Globodera</taxon>
    </lineage>
</organism>
<evidence type="ECO:0000313" key="2">
    <source>
        <dbReference type="WBParaSite" id="Gr19_v10_g16898.t1"/>
    </source>
</evidence>
<dbReference type="WBParaSite" id="Gr19_v10_g16898.t1">
    <property type="protein sequence ID" value="Gr19_v10_g16898.t1"/>
    <property type="gene ID" value="Gr19_v10_g16898"/>
</dbReference>
<proteinExistence type="predicted"/>
<dbReference type="AlphaFoldDB" id="A0A914HIC7"/>
<protein>
    <submittedName>
        <fullName evidence="2">Uncharacterized protein</fullName>
    </submittedName>
</protein>